<evidence type="ECO:0000256" key="3">
    <source>
        <dbReference type="ARBA" id="ARBA00022801"/>
    </source>
</evidence>
<evidence type="ECO:0000259" key="6">
    <source>
        <dbReference type="Pfam" id="PF00350"/>
    </source>
</evidence>
<proteinExistence type="predicted"/>
<sequence>MESATVLSQNLKTASTFLDPSKDQQVISDLDSVCKQLVDSNFRITVLAPFNFGKSTLLNALLGKEIMPTKILRTTGVAIKIKYGQKLTTRIALNNGEVINSSQAKTLKEFAILDKRGRRRNDVVSVEVSYPHPLLKKGVELIDLPGTNDREEQDALVRDQLLQVDLVIQILNAKQPFTLSEQETLRNWLINRGIKTVESYLNSNLVSYQRAVEQWVKEACNEFSKSPPSSLSISLPNYPSAHLPSRKERNIGQRFSDLFTGGSHKRRLDSEYGTQVWQAYKNAIYNYLAKFSQEALYTLDRYENRVKPLISFPIPPESPEILDKRNYLKTLNDSLESLENSQFFKIESHRYKFRYLR</sequence>
<comment type="caution">
    <text evidence="7">The sequence shown here is derived from an EMBL/GenBank/DDBJ whole genome shotgun (WGS) entry which is preliminary data.</text>
</comment>
<dbReference type="PANTHER" id="PTHR10465:SF0">
    <property type="entry name" value="SARCALUMENIN"/>
    <property type="match status" value="1"/>
</dbReference>
<dbReference type="InterPro" id="IPR045063">
    <property type="entry name" value="Dynamin_N"/>
</dbReference>
<dbReference type="SUPFAM" id="SSF52540">
    <property type="entry name" value="P-loop containing nucleoside triphosphate hydrolases"/>
    <property type="match status" value="1"/>
</dbReference>
<gene>
    <name evidence="7" type="ORF">F6J89_20820</name>
</gene>
<feature type="domain" description="Dynamin N-terminal" evidence="6">
    <location>
        <begin position="44"/>
        <end position="196"/>
    </location>
</feature>
<dbReference type="InterPro" id="IPR027417">
    <property type="entry name" value="P-loop_NTPase"/>
</dbReference>
<protein>
    <recommendedName>
        <fullName evidence="6">Dynamin N-terminal domain-containing protein</fullName>
    </recommendedName>
</protein>
<keyword evidence="4" id="KW-0342">GTP-binding</keyword>
<name>A0A6B3NHG4_9CYAN</name>
<dbReference type="PANTHER" id="PTHR10465">
    <property type="entry name" value="TRANSMEMBRANE GTPASE FZO1"/>
    <property type="match status" value="1"/>
</dbReference>
<dbReference type="Gene3D" id="3.40.50.300">
    <property type="entry name" value="P-loop containing nucleotide triphosphate hydrolases"/>
    <property type="match status" value="1"/>
</dbReference>
<accession>A0A6B3NHG4</accession>
<evidence type="ECO:0000313" key="7">
    <source>
        <dbReference type="EMBL" id="NER29992.1"/>
    </source>
</evidence>
<reference evidence="7" key="1">
    <citation type="submission" date="2019-11" db="EMBL/GenBank/DDBJ databases">
        <title>Genomic insights into an expanded diversity of filamentous marine cyanobacteria reveals the extraordinary biosynthetic potential of Moorea and Okeania.</title>
        <authorList>
            <person name="Ferreira Leao T."/>
            <person name="Wang M."/>
            <person name="Moss N."/>
            <person name="Da Silva R."/>
            <person name="Sanders J."/>
            <person name="Nurk S."/>
            <person name="Gurevich A."/>
            <person name="Humphrey G."/>
            <person name="Reher R."/>
            <person name="Zhu Q."/>
            <person name="Belda-Ferre P."/>
            <person name="Glukhov E."/>
            <person name="Rex R."/>
            <person name="Dorrestein P.C."/>
            <person name="Knight R."/>
            <person name="Pevzner P."/>
            <person name="Gerwick W.H."/>
            <person name="Gerwick L."/>
        </authorList>
    </citation>
    <scope>NUCLEOTIDE SEQUENCE</scope>
    <source>
        <strain evidence="7">SIO1C4</strain>
    </source>
</reference>
<organism evidence="7">
    <name type="scientific">Symploca sp. SIO1C4</name>
    <dbReference type="NCBI Taxonomy" id="2607765"/>
    <lineage>
        <taxon>Bacteria</taxon>
        <taxon>Bacillati</taxon>
        <taxon>Cyanobacteriota</taxon>
        <taxon>Cyanophyceae</taxon>
        <taxon>Coleofasciculales</taxon>
        <taxon>Coleofasciculaceae</taxon>
        <taxon>Symploca</taxon>
    </lineage>
</organism>
<keyword evidence="3" id="KW-0378">Hydrolase</keyword>
<keyword evidence="5" id="KW-0472">Membrane</keyword>
<dbReference type="GO" id="GO:0005525">
    <property type="term" value="F:GTP binding"/>
    <property type="evidence" value="ECO:0007669"/>
    <property type="project" value="UniProtKB-KW"/>
</dbReference>
<evidence type="ECO:0000256" key="2">
    <source>
        <dbReference type="ARBA" id="ARBA00022741"/>
    </source>
</evidence>
<evidence type="ECO:0000256" key="1">
    <source>
        <dbReference type="ARBA" id="ARBA00004370"/>
    </source>
</evidence>
<keyword evidence="2" id="KW-0547">Nucleotide-binding</keyword>
<dbReference type="GO" id="GO:0003924">
    <property type="term" value="F:GTPase activity"/>
    <property type="evidence" value="ECO:0007669"/>
    <property type="project" value="InterPro"/>
</dbReference>
<dbReference type="Pfam" id="PF00350">
    <property type="entry name" value="Dynamin_N"/>
    <property type="match status" value="1"/>
</dbReference>
<dbReference type="GO" id="GO:0016020">
    <property type="term" value="C:membrane"/>
    <property type="evidence" value="ECO:0007669"/>
    <property type="project" value="UniProtKB-SubCell"/>
</dbReference>
<evidence type="ECO:0000256" key="5">
    <source>
        <dbReference type="ARBA" id="ARBA00023136"/>
    </source>
</evidence>
<comment type="subcellular location">
    <subcellularLocation>
        <location evidence="1">Membrane</location>
    </subcellularLocation>
</comment>
<dbReference type="EMBL" id="JAAHFQ010000466">
    <property type="protein sequence ID" value="NER29992.1"/>
    <property type="molecule type" value="Genomic_DNA"/>
</dbReference>
<dbReference type="AlphaFoldDB" id="A0A6B3NHG4"/>
<evidence type="ECO:0000256" key="4">
    <source>
        <dbReference type="ARBA" id="ARBA00023134"/>
    </source>
</evidence>
<dbReference type="InterPro" id="IPR027094">
    <property type="entry name" value="Mitofusin_fam"/>
</dbReference>